<feature type="domain" description="NlpC/P60" evidence="5">
    <location>
        <begin position="123"/>
        <end position="249"/>
    </location>
</feature>
<dbReference type="EMBL" id="UINC01046839">
    <property type="protein sequence ID" value="SVB55351.1"/>
    <property type="molecule type" value="Genomic_DNA"/>
</dbReference>
<dbReference type="InterPro" id="IPR000064">
    <property type="entry name" value="NLP_P60_dom"/>
</dbReference>
<name>A0A382EZQ5_9ZZZZ</name>
<evidence type="ECO:0000259" key="5">
    <source>
        <dbReference type="PROSITE" id="PS51935"/>
    </source>
</evidence>
<sequence length="254" mass="28988">MSYFIILSPVAPVHKKPEFQSEMVTQALLGETCTLLKTHENWRYVKQWDGYEGWIHSFCGFESEKPYEATHSFFELTGCSEHVKESRKIVYGSKLKLMNSDKLLFPDGWEGSAPNGFQSASFKLSRDNLLKEGRRFLGVPYLWGGKSSLGIDCSGLVQTIFQSMGIELPRDAWQQGEYFKDHTIPLDSVKLGDILFFGKNEKITHTALSSGGPNFLHSQGWVKEESLDKFRDNFNEECLHIFKFSVSVEHLIIT</sequence>
<evidence type="ECO:0000256" key="2">
    <source>
        <dbReference type="ARBA" id="ARBA00022670"/>
    </source>
</evidence>
<keyword evidence="4" id="KW-0788">Thiol protease</keyword>
<comment type="similarity">
    <text evidence="1">Belongs to the peptidase C40 family.</text>
</comment>
<evidence type="ECO:0000256" key="1">
    <source>
        <dbReference type="ARBA" id="ARBA00007074"/>
    </source>
</evidence>
<keyword evidence="2" id="KW-0645">Protease</keyword>
<dbReference type="SUPFAM" id="SSF54001">
    <property type="entry name" value="Cysteine proteinases"/>
    <property type="match status" value="1"/>
</dbReference>
<dbReference type="GO" id="GO:0008234">
    <property type="term" value="F:cysteine-type peptidase activity"/>
    <property type="evidence" value="ECO:0007669"/>
    <property type="project" value="UniProtKB-KW"/>
</dbReference>
<dbReference type="Pfam" id="PF18348">
    <property type="entry name" value="SH3_16"/>
    <property type="match status" value="1"/>
</dbReference>
<dbReference type="InterPro" id="IPR038765">
    <property type="entry name" value="Papain-like_cys_pep_sf"/>
</dbReference>
<evidence type="ECO:0000256" key="3">
    <source>
        <dbReference type="ARBA" id="ARBA00022801"/>
    </source>
</evidence>
<dbReference type="GO" id="GO:0006508">
    <property type="term" value="P:proteolysis"/>
    <property type="evidence" value="ECO:0007669"/>
    <property type="project" value="UniProtKB-KW"/>
</dbReference>
<dbReference type="PANTHER" id="PTHR47053">
    <property type="entry name" value="MUREIN DD-ENDOPEPTIDASE MEPH-RELATED"/>
    <property type="match status" value="1"/>
</dbReference>
<gene>
    <name evidence="6" type="ORF">METZ01_LOCUS208205</name>
</gene>
<dbReference type="InterPro" id="IPR051202">
    <property type="entry name" value="Peptidase_C40"/>
</dbReference>
<evidence type="ECO:0000313" key="6">
    <source>
        <dbReference type="EMBL" id="SVB55351.1"/>
    </source>
</evidence>
<dbReference type="Gene3D" id="3.90.1720.10">
    <property type="entry name" value="endopeptidase domain like (from Nostoc punctiforme)"/>
    <property type="match status" value="1"/>
</dbReference>
<reference evidence="6" key="1">
    <citation type="submission" date="2018-05" db="EMBL/GenBank/DDBJ databases">
        <authorList>
            <person name="Lanie J.A."/>
            <person name="Ng W.-L."/>
            <person name="Kazmierczak K.M."/>
            <person name="Andrzejewski T.M."/>
            <person name="Davidsen T.M."/>
            <person name="Wayne K.J."/>
            <person name="Tettelin H."/>
            <person name="Glass J.I."/>
            <person name="Rusch D."/>
            <person name="Podicherti R."/>
            <person name="Tsui H.-C.T."/>
            <person name="Winkler M.E."/>
        </authorList>
    </citation>
    <scope>NUCLEOTIDE SEQUENCE</scope>
</reference>
<dbReference type="Pfam" id="PF00877">
    <property type="entry name" value="NLPC_P60"/>
    <property type="match status" value="1"/>
</dbReference>
<dbReference type="PROSITE" id="PS51935">
    <property type="entry name" value="NLPC_P60"/>
    <property type="match status" value="1"/>
</dbReference>
<protein>
    <recommendedName>
        <fullName evidence="5">NlpC/P60 domain-containing protein</fullName>
    </recommendedName>
</protein>
<dbReference type="Gene3D" id="2.30.30.40">
    <property type="entry name" value="SH3 Domains"/>
    <property type="match status" value="1"/>
</dbReference>
<organism evidence="6">
    <name type="scientific">marine metagenome</name>
    <dbReference type="NCBI Taxonomy" id="408172"/>
    <lineage>
        <taxon>unclassified sequences</taxon>
        <taxon>metagenomes</taxon>
        <taxon>ecological metagenomes</taxon>
    </lineage>
</organism>
<dbReference type="AlphaFoldDB" id="A0A382EZQ5"/>
<keyword evidence="3" id="KW-0378">Hydrolase</keyword>
<dbReference type="InterPro" id="IPR041382">
    <property type="entry name" value="SH3_16"/>
</dbReference>
<evidence type="ECO:0000256" key="4">
    <source>
        <dbReference type="ARBA" id="ARBA00022807"/>
    </source>
</evidence>
<accession>A0A382EZQ5</accession>
<dbReference type="PANTHER" id="PTHR47053:SF1">
    <property type="entry name" value="MUREIN DD-ENDOPEPTIDASE MEPH-RELATED"/>
    <property type="match status" value="1"/>
</dbReference>
<proteinExistence type="inferred from homology"/>